<keyword evidence="2" id="KW-0677">Repeat</keyword>
<dbReference type="Pfam" id="PF17776">
    <property type="entry name" value="NLRC4_HD2"/>
    <property type="match status" value="1"/>
</dbReference>
<accession>A0A672HMP8</accession>
<reference evidence="4" key="1">
    <citation type="submission" date="2019-06" db="EMBL/GenBank/DDBJ databases">
        <authorList>
            <consortium name="Wellcome Sanger Institute Data Sharing"/>
        </authorList>
    </citation>
    <scope>NUCLEOTIDE SEQUENCE [LARGE SCALE GENOMIC DNA]</scope>
</reference>
<dbReference type="PANTHER" id="PTHR24106">
    <property type="entry name" value="NACHT, LRR AND CARD DOMAINS-CONTAINING"/>
    <property type="match status" value="1"/>
</dbReference>
<evidence type="ECO:0000313" key="4">
    <source>
        <dbReference type="Ensembl" id="ENSSFAP00005030516.1"/>
    </source>
</evidence>
<name>A0A672HMP8_SALFA</name>
<dbReference type="InterPro" id="IPR001611">
    <property type="entry name" value="Leu-rich_rpt"/>
</dbReference>
<keyword evidence="1" id="KW-0433">Leucine-rich repeat</keyword>
<dbReference type="SMART" id="SM00368">
    <property type="entry name" value="LRR_RI"/>
    <property type="match status" value="4"/>
</dbReference>
<reference evidence="4" key="3">
    <citation type="submission" date="2025-09" db="UniProtKB">
        <authorList>
            <consortium name="Ensembl"/>
        </authorList>
    </citation>
    <scope>IDENTIFICATION</scope>
</reference>
<protein>
    <recommendedName>
        <fullName evidence="3">NACHT LRR and PYD domain-containing protein</fullName>
    </recommendedName>
</protein>
<dbReference type="InterPro" id="IPR051261">
    <property type="entry name" value="NLR"/>
</dbReference>
<dbReference type="InterPro" id="IPR041267">
    <property type="entry name" value="NLRP_HD2"/>
</dbReference>
<dbReference type="SUPFAM" id="SSF52047">
    <property type="entry name" value="RNI-like"/>
    <property type="match status" value="1"/>
</dbReference>
<dbReference type="Pfam" id="PF13516">
    <property type="entry name" value="LRR_6"/>
    <property type="match status" value="2"/>
</dbReference>
<evidence type="ECO:0000256" key="2">
    <source>
        <dbReference type="ARBA" id="ARBA00022737"/>
    </source>
</evidence>
<reference evidence="4" key="2">
    <citation type="submission" date="2025-08" db="UniProtKB">
        <authorList>
            <consortium name="Ensembl"/>
        </authorList>
    </citation>
    <scope>IDENTIFICATION</scope>
</reference>
<feature type="domain" description="NACHT LRR and PYD" evidence="3">
    <location>
        <begin position="11"/>
        <end position="100"/>
    </location>
</feature>
<dbReference type="Proteomes" id="UP000472267">
    <property type="component" value="Chromosome 23"/>
</dbReference>
<dbReference type="InterPro" id="IPR032675">
    <property type="entry name" value="LRR_dom_sf"/>
</dbReference>
<dbReference type="Ensembl" id="ENSSFAT00005031616.1">
    <property type="protein sequence ID" value="ENSSFAP00005030516.1"/>
    <property type="gene ID" value="ENSSFAG00005015494.1"/>
</dbReference>
<dbReference type="OMA" id="ITHYAPC"/>
<dbReference type="AlphaFoldDB" id="A0A672HMP8"/>
<dbReference type="Gene3D" id="3.80.10.10">
    <property type="entry name" value="Ribonuclease Inhibitor"/>
    <property type="match status" value="1"/>
</dbReference>
<evidence type="ECO:0000313" key="5">
    <source>
        <dbReference type="Proteomes" id="UP000472267"/>
    </source>
</evidence>
<proteinExistence type="predicted"/>
<sequence length="275" mass="29791">MLKQKLKLHHLHQRAVDEALKSPNGHLDLFLRFLLGLSLETNQSLLRGLLTQTGSSLQTNKETVQYIKKKLNESKSQSAERSINLFHCLNELNDGSLVEEIQQSLKSGSLSIASLSPAQWSAGFNCWLFFRLSGCGLSERSCGALSSVLSSQSSSLTHLDLSNNDLPDSGVKCLSLGLKSRHCNLEALRLNGCGLSERSCGALSSVLNSRLTHLELSYNHLGDSGVKLLSAWNIVVFIFSTITHYAPCVCDAASQISLTVSINIDVVFIAASSSG</sequence>
<organism evidence="4 5">
    <name type="scientific">Salarias fasciatus</name>
    <name type="common">Jewelled blenny</name>
    <name type="synonym">Blennius fasciatus</name>
    <dbReference type="NCBI Taxonomy" id="181472"/>
    <lineage>
        <taxon>Eukaryota</taxon>
        <taxon>Metazoa</taxon>
        <taxon>Chordata</taxon>
        <taxon>Craniata</taxon>
        <taxon>Vertebrata</taxon>
        <taxon>Euteleostomi</taxon>
        <taxon>Actinopterygii</taxon>
        <taxon>Neopterygii</taxon>
        <taxon>Teleostei</taxon>
        <taxon>Neoteleostei</taxon>
        <taxon>Acanthomorphata</taxon>
        <taxon>Ovalentaria</taxon>
        <taxon>Blenniimorphae</taxon>
        <taxon>Blenniiformes</taxon>
        <taxon>Blennioidei</taxon>
        <taxon>Blenniidae</taxon>
        <taxon>Salariinae</taxon>
        <taxon>Salarias</taxon>
    </lineage>
</organism>
<dbReference type="InParanoid" id="A0A672HMP8"/>
<evidence type="ECO:0000259" key="3">
    <source>
        <dbReference type="Pfam" id="PF17776"/>
    </source>
</evidence>
<keyword evidence="5" id="KW-1185">Reference proteome</keyword>
<evidence type="ECO:0000256" key="1">
    <source>
        <dbReference type="ARBA" id="ARBA00022614"/>
    </source>
</evidence>